<dbReference type="Proteomes" id="UP000471031">
    <property type="component" value="Unassembled WGS sequence"/>
</dbReference>
<reference evidence="1 2" key="1">
    <citation type="submission" date="2020-01" db="EMBL/GenBank/DDBJ databases">
        <title>Whole genome sequence of Heliobacterium gestii DSM 11169.</title>
        <authorList>
            <person name="Kyndt J.A."/>
            <person name="Meyer T.E."/>
        </authorList>
    </citation>
    <scope>NUCLEOTIDE SEQUENCE [LARGE SCALE GENOMIC DNA]</scope>
    <source>
        <strain evidence="1 2">DSM 11169</strain>
    </source>
</reference>
<name>A0A845LB00_HELGE</name>
<gene>
    <name evidence="1" type="ORF">GTO89_09980</name>
</gene>
<dbReference type="EMBL" id="WXEX01000007">
    <property type="protein sequence ID" value="MZP43368.1"/>
    <property type="molecule type" value="Genomic_DNA"/>
</dbReference>
<accession>A0A845LB00</accession>
<proteinExistence type="predicted"/>
<organism evidence="1 2">
    <name type="scientific">Heliomicrobium gestii</name>
    <name type="common">Heliobacterium gestii</name>
    <dbReference type="NCBI Taxonomy" id="2699"/>
    <lineage>
        <taxon>Bacteria</taxon>
        <taxon>Bacillati</taxon>
        <taxon>Bacillota</taxon>
        <taxon>Clostridia</taxon>
        <taxon>Eubacteriales</taxon>
        <taxon>Heliobacteriaceae</taxon>
        <taxon>Heliomicrobium</taxon>
    </lineage>
</organism>
<keyword evidence="2" id="KW-1185">Reference proteome</keyword>
<comment type="caution">
    <text evidence="1">The sequence shown here is derived from an EMBL/GenBank/DDBJ whole genome shotgun (WGS) entry which is preliminary data.</text>
</comment>
<evidence type="ECO:0000313" key="1">
    <source>
        <dbReference type="EMBL" id="MZP43368.1"/>
    </source>
</evidence>
<sequence length="52" mass="6229">MDGIRIVPVFPPQYFPQRERERAKEVLHPKEKTKDFSQLLVEAIQKDQRKAH</sequence>
<dbReference type="RefSeq" id="WP_161261932.1">
    <property type="nucleotide sequence ID" value="NZ_JAFBDC010000016.1"/>
</dbReference>
<evidence type="ECO:0000313" key="2">
    <source>
        <dbReference type="Proteomes" id="UP000471031"/>
    </source>
</evidence>
<protein>
    <submittedName>
        <fullName evidence="1">Uncharacterized protein</fullName>
    </submittedName>
</protein>
<dbReference type="AlphaFoldDB" id="A0A845LB00"/>